<dbReference type="Proteomes" id="UP001430953">
    <property type="component" value="Unassembled WGS sequence"/>
</dbReference>
<comment type="caution">
    <text evidence="1">The sequence shown here is derived from an EMBL/GenBank/DDBJ whole genome shotgun (WGS) entry which is preliminary data.</text>
</comment>
<proteinExistence type="predicted"/>
<keyword evidence="2" id="KW-1185">Reference proteome</keyword>
<evidence type="ECO:0000313" key="2">
    <source>
        <dbReference type="Proteomes" id="UP001430953"/>
    </source>
</evidence>
<name>A0AAW2FYW1_9HYME</name>
<dbReference type="EMBL" id="JADYXP020000007">
    <property type="protein sequence ID" value="KAL0120437.1"/>
    <property type="molecule type" value="Genomic_DNA"/>
</dbReference>
<sequence length="74" mass="8503">MYNVPKISKVSVPVTETKYYNYLNVYNNIKVKYIAFEMMIQSNFFLLPVAFRAPCVLCLPACCIRIAESVNSDI</sequence>
<gene>
    <name evidence="1" type="ORF">PUN28_008263</name>
</gene>
<organism evidence="1 2">
    <name type="scientific">Cardiocondyla obscurior</name>
    <dbReference type="NCBI Taxonomy" id="286306"/>
    <lineage>
        <taxon>Eukaryota</taxon>
        <taxon>Metazoa</taxon>
        <taxon>Ecdysozoa</taxon>
        <taxon>Arthropoda</taxon>
        <taxon>Hexapoda</taxon>
        <taxon>Insecta</taxon>
        <taxon>Pterygota</taxon>
        <taxon>Neoptera</taxon>
        <taxon>Endopterygota</taxon>
        <taxon>Hymenoptera</taxon>
        <taxon>Apocrita</taxon>
        <taxon>Aculeata</taxon>
        <taxon>Formicoidea</taxon>
        <taxon>Formicidae</taxon>
        <taxon>Myrmicinae</taxon>
        <taxon>Cardiocondyla</taxon>
    </lineage>
</organism>
<evidence type="ECO:0000313" key="1">
    <source>
        <dbReference type="EMBL" id="KAL0120437.1"/>
    </source>
</evidence>
<dbReference type="AlphaFoldDB" id="A0AAW2FYW1"/>
<reference evidence="1 2" key="1">
    <citation type="submission" date="2023-03" db="EMBL/GenBank/DDBJ databases">
        <title>High recombination rates correlate with genetic variation in Cardiocondyla obscurior ants.</title>
        <authorList>
            <person name="Errbii M."/>
        </authorList>
    </citation>
    <scope>NUCLEOTIDE SEQUENCE [LARGE SCALE GENOMIC DNA]</scope>
    <source>
        <strain evidence="1">Alpha-2009</strain>
        <tissue evidence="1">Whole body</tissue>
    </source>
</reference>
<protein>
    <submittedName>
        <fullName evidence="1">Uncharacterized protein</fullName>
    </submittedName>
</protein>
<accession>A0AAW2FYW1</accession>